<dbReference type="AlphaFoldDB" id="A0AAE3GKX6"/>
<evidence type="ECO:0000313" key="2">
    <source>
        <dbReference type="EMBL" id="MCP2169377.1"/>
    </source>
</evidence>
<keyword evidence="3" id="KW-1185">Reference proteome</keyword>
<feature type="region of interest" description="Disordered" evidence="1">
    <location>
        <begin position="141"/>
        <end position="170"/>
    </location>
</feature>
<dbReference type="InterPro" id="IPR027417">
    <property type="entry name" value="P-loop_NTPase"/>
</dbReference>
<dbReference type="SUPFAM" id="SSF52540">
    <property type="entry name" value="P-loop containing nucleoside triphosphate hydrolases"/>
    <property type="match status" value="1"/>
</dbReference>
<dbReference type="EMBL" id="JAMTCK010000018">
    <property type="protein sequence ID" value="MCP2169377.1"/>
    <property type="molecule type" value="Genomic_DNA"/>
</dbReference>
<reference evidence="2" key="1">
    <citation type="submission" date="2022-06" db="EMBL/GenBank/DDBJ databases">
        <title>Genomic Encyclopedia of Archaeal and Bacterial Type Strains, Phase II (KMG-II): from individual species to whole genera.</title>
        <authorList>
            <person name="Goeker M."/>
        </authorList>
    </citation>
    <scope>NUCLEOTIDE SEQUENCE</scope>
    <source>
        <strain evidence="2">DSM 43935</strain>
    </source>
</reference>
<evidence type="ECO:0000313" key="3">
    <source>
        <dbReference type="Proteomes" id="UP001206128"/>
    </source>
</evidence>
<accession>A0AAE3GKX6</accession>
<name>A0AAE3GKX6_9PSEU</name>
<dbReference type="GO" id="GO:0016301">
    <property type="term" value="F:kinase activity"/>
    <property type="evidence" value="ECO:0007669"/>
    <property type="project" value="UniProtKB-KW"/>
</dbReference>
<organism evidence="2 3">
    <name type="scientific">Goodfellowiella coeruleoviolacea</name>
    <dbReference type="NCBI Taxonomy" id="334858"/>
    <lineage>
        <taxon>Bacteria</taxon>
        <taxon>Bacillati</taxon>
        <taxon>Actinomycetota</taxon>
        <taxon>Actinomycetes</taxon>
        <taxon>Pseudonocardiales</taxon>
        <taxon>Pseudonocardiaceae</taxon>
        <taxon>Goodfellowiella</taxon>
    </lineage>
</organism>
<keyword evidence="2" id="KW-0808">Transferase</keyword>
<gene>
    <name evidence="2" type="ORF">LX83_006262</name>
</gene>
<dbReference type="Gene3D" id="3.40.50.300">
    <property type="entry name" value="P-loop containing nucleotide triphosphate hydrolases"/>
    <property type="match status" value="1"/>
</dbReference>
<keyword evidence="2" id="KW-0418">Kinase</keyword>
<proteinExistence type="predicted"/>
<dbReference type="PANTHER" id="PTHR37816">
    <property type="entry name" value="YALI0E33011P"/>
    <property type="match status" value="1"/>
</dbReference>
<dbReference type="InterPro" id="IPR052922">
    <property type="entry name" value="Cytidylate_Kinase-2"/>
</dbReference>
<feature type="compositionally biased region" description="Polar residues" evidence="1">
    <location>
        <begin position="146"/>
        <end position="170"/>
    </location>
</feature>
<dbReference type="PANTHER" id="PTHR37816:SF1">
    <property type="entry name" value="TOXIN"/>
    <property type="match status" value="1"/>
</dbReference>
<comment type="caution">
    <text evidence="2">The sequence shown here is derived from an EMBL/GenBank/DDBJ whole genome shotgun (WGS) entry which is preliminary data.</text>
</comment>
<sequence>MLVAGVAGSGKTTLATVLADRLDLRRIELDALHHGPQWTPRPEFVADVTRLTEDPGWVTEWQHGQVRRLLLDRADTLVWLDHPRSLVMRRVVVRTLRRWALREELWNGNREPPLRTVFTDPDHIIRWAWRGHARMAQRMAAVLASQPAQPSNTDPSNTDGPNTDGLNTDGLTVVRLSGQRQVNAWLAGPVRALAGTGLTRE</sequence>
<dbReference type="Proteomes" id="UP001206128">
    <property type="component" value="Unassembled WGS sequence"/>
</dbReference>
<protein>
    <submittedName>
        <fullName evidence="2">Adenylate kinase</fullName>
    </submittedName>
</protein>
<evidence type="ECO:0000256" key="1">
    <source>
        <dbReference type="SAM" id="MobiDB-lite"/>
    </source>
</evidence>